<dbReference type="EMBL" id="ML119727">
    <property type="protein sequence ID" value="RPA77380.1"/>
    <property type="molecule type" value="Genomic_DNA"/>
</dbReference>
<keyword evidence="4" id="KW-1185">Reference proteome</keyword>
<evidence type="ECO:0000256" key="2">
    <source>
        <dbReference type="SAM" id="SignalP"/>
    </source>
</evidence>
<gene>
    <name evidence="3" type="ORF">BJ508DRAFT_364470</name>
</gene>
<accession>A0A3N4HZT3</accession>
<proteinExistence type="predicted"/>
<feature type="chain" id="PRO_5018277055" evidence="2">
    <location>
        <begin position="17"/>
        <end position="403"/>
    </location>
</feature>
<keyword evidence="2" id="KW-0732">Signal</keyword>
<dbReference type="AlphaFoldDB" id="A0A3N4HZT3"/>
<sequence length="403" mass="45166">MHLLAILAIASTVCSAFPNVAPNKATAHHLARRFVSIQSNEELDILRPLTEVSKGPITFSTTHQLLPSYPKSITNPVDPNSWLMQYARSPKLVPYWNFTETLWSPCQRHGHPLPDPADIHSHTHLGIFTGECNMWAQICTFATFVLPDSACPGRVNSYNLRCPHLLEDLNKIMFDKKPYWAAPLPVHPNEPVSYLTDGIEKGTLLTPANCQNPNERPESQLPPPAFRTSTTTTETATASTSTPTTLLLKRDYQYRKYLDSKYLYRTYGIEGPRTPIPFLPYGINRPFNCYDAETMVQAERINLPGIGQPEICYYPMGTKDIAEERCPGIKSPEDCPGSDEEMVDAIVEYAVRTKWEKLKDRETVRGIVEGLKREEKAYCDETKEYCVGPEEGKNGGAATGVVS</sequence>
<feature type="region of interest" description="Disordered" evidence="1">
    <location>
        <begin position="207"/>
        <end position="242"/>
    </location>
</feature>
<protein>
    <submittedName>
        <fullName evidence="3">Uncharacterized protein</fullName>
    </submittedName>
</protein>
<evidence type="ECO:0000313" key="4">
    <source>
        <dbReference type="Proteomes" id="UP000275078"/>
    </source>
</evidence>
<dbReference type="Proteomes" id="UP000275078">
    <property type="component" value="Unassembled WGS sequence"/>
</dbReference>
<organism evidence="3 4">
    <name type="scientific">Ascobolus immersus RN42</name>
    <dbReference type="NCBI Taxonomy" id="1160509"/>
    <lineage>
        <taxon>Eukaryota</taxon>
        <taxon>Fungi</taxon>
        <taxon>Dikarya</taxon>
        <taxon>Ascomycota</taxon>
        <taxon>Pezizomycotina</taxon>
        <taxon>Pezizomycetes</taxon>
        <taxon>Pezizales</taxon>
        <taxon>Ascobolaceae</taxon>
        <taxon>Ascobolus</taxon>
    </lineage>
</organism>
<feature type="compositionally biased region" description="Low complexity" evidence="1">
    <location>
        <begin position="226"/>
        <end position="242"/>
    </location>
</feature>
<name>A0A3N4HZT3_ASCIM</name>
<feature type="signal peptide" evidence="2">
    <location>
        <begin position="1"/>
        <end position="16"/>
    </location>
</feature>
<evidence type="ECO:0000256" key="1">
    <source>
        <dbReference type="SAM" id="MobiDB-lite"/>
    </source>
</evidence>
<reference evidence="3 4" key="1">
    <citation type="journal article" date="2018" name="Nat. Ecol. Evol.">
        <title>Pezizomycetes genomes reveal the molecular basis of ectomycorrhizal truffle lifestyle.</title>
        <authorList>
            <person name="Murat C."/>
            <person name="Payen T."/>
            <person name="Noel B."/>
            <person name="Kuo A."/>
            <person name="Morin E."/>
            <person name="Chen J."/>
            <person name="Kohler A."/>
            <person name="Krizsan K."/>
            <person name="Balestrini R."/>
            <person name="Da Silva C."/>
            <person name="Montanini B."/>
            <person name="Hainaut M."/>
            <person name="Levati E."/>
            <person name="Barry K.W."/>
            <person name="Belfiori B."/>
            <person name="Cichocki N."/>
            <person name="Clum A."/>
            <person name="Dockter R.B."/>
            <person name="Fauchery L."/>
            <person name="Guy J."/>
            <person name="Iotti M."/>
            <person name="Le Tacon F."/>
            <person name="Lindquist E.A."/>
            <person name="Lipzen A."/>
            <person name="Malagnac F."/>
            <person name="Mello A."/>
            <person name="Molinier V."/>
            <person name="Miyauchi S."/>
            <person name="Poulain J."/>
            <person name="Riccioni C."/>
            <person name="Rubini A."/>
            <person name="Sitrit Y."/>
            <person name="Splivallo R."/>
            <person name="Traeger S."/>
            <person name="Wang M."/>
            <person name="Zifcakova L."/>
            <person name="Wipf D."/>
            <person name="Zambonelli A."/>
            <person name="Paolocci F."/>
            <person name="Nowrousian M."/>
            <person name="Ottonello S."/>
            <person name="Baldrian P."/>
            <person name="Spatafora J.W."/>
            <person name="Henrissat B."/>
            <person name="Nagy L.G."/>
            <person name="Aury J.M."/>
            <person name="Wincker P."/>
            <person name="Grigoriev I.V."/>
            <person name="Bonfante P."/>
            <person name="Martin F.M."/>
        </authorList>
    </citation>
    <scope>NUCLEOTIDE SEQUENCE [LARGE SCALE GENOMIC DNA]</scope>
    <source>
        <strain evidence="3 4">RN42</strain>
    </source>
</reference>
<evidence type="ECO:0000313" key="3">
    <source>
        <dbReference type="EMBL" id="RPA77380.1"/>
    </source>
</evidence>